<organism evidence="2">
    <name type="scientific">Ixodes pacificus</name>
    <name type="common">Western black-legged tick</name>
    <dbReference type="NCBI Taxonomy" id="29930"/>
    <lineage>
        <taxon>Eukaryota</taxon>
        <taxon>Metazoa</taxon>
        <taxon>Ecdysozoa</taxon>
        <taxon>Arthropoda</taxon>
        <taxon>Chelicerata</taxon>
        <taxon>Arachnida</taxon>
        <taxon>Acari</taxon>
        <taxon>Parasitiformes</taxon>
        <taxon>Ixodida</taxon>
        <taxon>Ixodoidea</taxon>
        <taxon>Ixodidae</taxon>
        <taxon>Ixodinae</taxon>
        <taxon>Ixodes</taxon>
    </lineage>
</organism>
<feature type="signal peptide" evidence="1">
    <location>
        <begin position="1"/>
        <end position="22"/>
    </location>
</feature>
<evidence type="ECO:0000256" key="1">
    <source>
        <dbReference type="SAM" id="SignalP"/>
    </source>
</evidence>
<accession>Q6B890</accession>
<dbReference type="AlphaFoldDB" id="Q6B890"/>
<reference evidence="2" key="1">
    <citation type="journal article" date="2005" name="Insect Biochem. Mol. Biol.">
        <title>The transcriptome of the salivary glands of the female western black-legged tick Ixodes pacificus (Acari: Ixodidae).</title>
        <authorList>
            <person name="Francischetti I.M."/>
            <person name="My Pham V."/>
            <person name="Mans B.J."/>
            <person name="Andersen J.F."/>
            <person name="Mather T.N."/>
            <person name="Lane R.S."/>
            <person name="Ribeiro J.M."/>
        </authorList>
    </citation>
    <scope>NUCLEOTIDE SEQUENCE</scope>
    <source>
        <tissue evidence="2">Salivary gland</tissue>
    </source>
</reference>
<proteinExistence type="evidence at transcript level"/>
<dbReference type="EMBL" id="AY674257">
    <property type="protein sequence ID" value="AAT92190.1"/>
    <property type="molecule type" value="mRNA"/>
</dbReference>
<keyword evidence="1" id="KW-0732">Signal</keyword>
<protein>
    <submittedName>
        <fullName evidence="2">Putative secreted peptide of 6.3 kDa</fullName>
    </submittedName>
</protein>
<name>Q6B890_IXOPA</name>
<evidence type="ECO:0000313" key="2">
    <source>
        <dbReference type="EMBL" id="AAT92190.1"/>
    </source>
</evidence>
<sequence>MRALAIVITSLLLLECFYYVDGELRPVVRYAPNGSCRRPCNNPQDCTKKCRKCPPGDPWTPPKCCEISKTVYKDVVRQK</sequence>
<feature type="chain" id="PRO_5004270836" evidence="1">
    <location>
        <begin position="23"/>
        <end position="79"/>
    </location>
</feature>